<protein>
    <recommendedName>
        <fullName evidence="3">Peptide deformylase</fullName>
    </recommendedName>
</protein>
<sequence length="168" mass="18508">MTVLNIRQFGDPVLKQESQKIVKIDKSLKNLAKNMADTMYDASGLGLAAVQIGVLQQLIVTDVSGEGEDLRALINPEIIDMDGEITEEEGCLSVGTIRLPIKRAQTIKVKAIDLKTGEEVVFEAQDWIARAMQHEIDHIQGRLILDRASKDDKAQAIKELMLGTVGEK</sequence>
<organism evidence="2">
    <name type="scientific">marine sediment metagenome</name>
    <dbReference type="NCBI Taxonomy" id="412755"/>
    <lineage>
        <taxon>unclassified sequences</taxon>
        <taxon>metagenomes</taxon>
        <taxon>ecological metagenomes</taxon>
    </lineage>
</organism>
<dbReference type="CDD" id="cd00487">
    <property type="entry name" value="Pep_deformylase"/>
    <property type="match status" value="1"/>
</dbReference>
<gene>
    <name evidence="2" type="ORF">LCGC14_1074100</name>
</gene>
<comment type="similarity">
    <text evidence="1">Belongs to the polypeptide deformylase family.</text>
</comment>
<dbReference type="InterPro" id="IPR036821">
    <property type="entry name" value="Peptide_deformylase_sf"/>
</dbReference>
<reference evidence="2" key="1">
    <citation type="journal article" date="2015" name="Nature">
        <title>Complex archaea that bridge the gap between prokaryotes and eukaryotes.</title>
        <authorList>
            <person name="Spang A."/>
            <person name="Saw J.H."/>
            <person name="Jorgensen S.L."/>
            <person name="Zaremba-Niedzwiedzka K."/>
            <person name="Martijn J."/>
            <person name="Lind A.E."/>
            <person name="van Eijk R."/>
            <person name="Schleper C."/>
            <person name="Guy L."/>
            <person name="Ettema T.J."/>
        </authorList>
    </citation>
    <scope>NUCLEOTIDE SEQUENCE</scope>
</reference>
<dbReference type="InterPro" id="IPR023635">
    <property type="entry name" value="Peptide_deformylase"/>
</dbReference>
<dbReference type="SUPFAM" id="SSF56420">
    <property type="entry name" value="Peptide deformylase"/>
    <property type="match status" value="1"/>
</dbReference>
<evidence type="ECO:0008006" key="3">
    <source>
        <dbReference type="Google" id="ProtNLM"/>
    </source>
</evidence>
<comment type="caution">
    <text evidence="2">The sequence shown here is derived from an EMBL/GenBank/DDBJ whole genome shotgun (WGS) entry which is preliminary data.</text>
</comment>
<dbReference type="PRINTS" id="PR01576">
    <property type="entry name" value="PDEFORMYLASE"/>
</dbReference>
<dbReference type="EMBL" id="LAZR01004650">
    <property type="protein sequence ID" value="KKN06744.1"/>
    <property type="molecule type" value="Genomic_DNA"/>
</dbReference>
<dbReference type="PANTHER" id="PTHR10458:SF22">
    <property type="entry name" value="PEPTIDE DEFORMYLASE"/>
    <property type="match status" value="1"/>
</dbReference>
<dbReference type="HAMAP" id="MF_00163">
    <property type="entry name" value="Pep_deformylase"/>
    <property type="match status" value="1"/>
</dbReference>
<dbReference type="AlphaFoldDB" id="A0A0F9MLZ1"/>
<dbReference type="Gene3D" id="3.90.45.10">
    <property type="entry name" value="Peptide deformylase"/>
    <property type="match status" value="1"/>
</dbReference>
<dbReference type="NCBIfam" id="NF001159">
    <property type="entry name" value="PRK00150.1-3"/>
    <property type="match status" value="1"/>
</dbReference>
<dbReference type="GO" id="GO:0042586">
    <property type="term" value="F:peptide deformylase activity"/>
    <property type="evidence" value="ECO:0007669"/>
    <property type="project" value="InterPro"/>
</dbReference>
<dbReference type="PIRSF" id="PIRSF004749">
    <property type="entry name" value="Pep_def"/>
    <property type="match status" value="1"/>
</dbReference>
<name>A0A0F9MLZ1_9ZZZZ</name>
<proteinExistence type="inferred from homology"/>
<dbReference type="Pfam" id="PF01327">
    <property type="entry name" value="Pep_deformylase"/>
    <property type="match status" value="1"/>
</dbReference>
<accession>A0A0F9MLZ1</accession>
<evidence type="ECO:0000313" key="2">
    <source>
        <dbReference type="EMBL" id="KKN06744.1"/>
    </source>
</evidence>
<dbReference type="NCBIfam" id="TIGR00079">
    <property type="entry name" value="pept_deformyl"/>
    <property type="match status" value="1"/>
</dbReference>
<dbReference type="PANTHER" id="PTHR10458">
    <property type="entry name" value="PEPTIDE DEFORMYLASE"/>
    <property type="match status" value="1"/>
</dbReference>
<evidence type="ECO:0000256" key="1">
    <source>
        <dbReference type="ARBA" id="ARBA00010759"/>
    </source>
</evidence>